<organism evidence="1 2">
    <name type="scientific">Paucibacter sediminis</name>
    <dbReference type="NCBI Taxonomy" id="3019553"/>
    <lineage>
        <taxon>Bacteria</taxon>
        <taxon>Pseudomonadati</taxon>
        <taxon>Pseudomonadota</taxon>
        <taxon>Betaproteobacteria</taxon>
        <taxon>Burkholderiales</taxon>
        <taxon>Sphaerotilaceae</taxon>
        <taxon>Roseateles</taxon>
    </lineage>
</organism>
<name>A0AA95NIH8_9BURK</name>
<evidence type="ECO:0000313" key="1">
    <source>
        <dbReference type="EMBL" id="WIT13862.1"/>
    </source>
</evidence>
<dbReference type="Proteomes" id="UP001177769">
    <property type="component" value="Chromosome"/>
</dbReference>
<protein>
    <submittedName>
        <fullName evidence="1">Uncharacterized protein</fullName>
    </submittedName>
</protein>
<evidence type="ECO:0000313" key="2">
    <source>
        <dbReference type="Proteomes" id="UP001177769"/>
    </source>
</evidence>
<dbReference type="EMBL" id="CP116346">
    <property type="protein sequence ID" value="WIT13862.1"/>
    <property type="molecule type" value="Genomic_DNA"/>
</dbReference>
<sequence length="166" mass="17839">MRNENQDVPPEVARIRSGAVVAFMGMSVNAGIYTWAGYDADRAVFVSITGSSGARAPAIPVARGKLLPNQFIRAISIGQIRRTEVVTVAAASSWQAQEFACLANLLMAAPIENIPRVVDLDGLEQFELRLSGSRVDVGAGIARFRLERAIGSLIRDAVRESEADGR</sequence>
<accession>A0AA95NIH8</accession>
<dbReference type="RefSeq" id="WP_285234981.1">
    <property type="nucleotide sequence ID" value="NZ_CP116346.1"/>
</dbReference>
<dbReference type="KEGG" id="pais:PFX98_09625"/>
<gene>
    <name evidence="1" type="ORF">PFX98_09625</name>
</gene>
<reference evidence="1" key="1">
    <citation type="submission" date="2023-01" db="EMBL/GenBank/DDBJ databases">
        <title>Whole genome sequence of Paucibacter sp. S2-9 isolated from pond sediment.</title>
        <authorList>
            <person name="Jung J.Y."/>
        </authorList>
    </citation>
    <scope>NUCLEOTIDE SEQUENCE</scope>
    <source>
        <strain evidence="1">S2-9</strain>
    </source>
</reference>
<keyword evidence="2" id="KW-1185">Reference proteome</keyword>
<dbReference type="AlphaFoldDB" id="A0AA95NIH8"/>
<proteinExistence type="predicted"/>